<dbReference type="InterPro" id="IPR032675">
    <property type="entry name" value="LRR_dom_sf"/>
</dbReference>
<dbReference type="EMBL" id="WAAU01000015">
    <property type="protein sequence ID" value="KAB1156465.1"/>
    <property type="molecule type" value="Genomic_DNA"/>
</dbReference>
<keyword evidence="1" id="KW-0433">Leucine-rich repeat</keyword>
<feature type="domain" description="Secretion system C-terminal sorting" evidence="5">
    <location>
        <begin position="2219"/>
        <end position="2273"/>
    </location>
</feature>
<dbReference type="SMART" id="SM00369">
    <property type="entry name" value="LRR_TYP"/>
    <property type="match status" value="8"/>
</dbReference>
<dbReference type="PROSITE" id="PS51450">
    <property type="entry name" value="LRR"/>
    <property type="match status" value="2"/>
</dbReference>
<feature type="chain" id="PRO_5029605570" evidence="4">
    <location>
        <begin position="20"/>
        <end position="2276"/>
    </location>
</feature>
<dbReference type="Pfam" id="PF18962">
    <property type="entry name" value="Por_Secre_tail"/>
    <property type="match status" value="1"/>
</dbReference>
<comment type="caution">
    <text evidence="6">The sequence shown here is derived from an EMBL/GenBank/DDBJ whole genome shotgun (WGS) entry which is preliminary data.</text>
</comment>
<dbReference type="SMART" id="SM00365">
    <property type="entry name" value="LRR_SD22"/>
    <property type="match status" value="10"/>
</dbReference>
<dbReference type="RefSeq" id="WP_150900156.1">
    <property type="nucleotide sequence ID" value="NZ_WAAU01000015.1"/>
</dbReference>
<dbReference type="GO" id="GO:0035591">
    <property type="term" value="F:signaling adaptor activity"/>
    <property type="evidence" value="ECO:0007669"/>
    <property type="project" value="TreeGrafter"/>
</dbReference>
<dbReference type="PANTHER" id="PTHR47566">
    <property type="match status" value="1"/>
</dbReference>
<keyword evidence="3" id="KW-0677">Repeat</keyword>
<dbReference type="InterPro" id="IPR026444">
    <property type="entry name" value="Secre_tail"/>
</dbReference>
<dbReference type="Proteomes" id="UP000467305">
    <property type="component" value="Unassembled WGS sequence"/>
</dbReference>
<dbReference type="OrthoDB" id="3179827at2"/>
<dbReference type="Gene3D" id="3.80.10.10">
    <property type="entry name" value="Ribonuclease Inhibitor"/>
    <property type="match status" value="7"/>
</dbReference>
<feature type="signal peptide" evidence="4">
    <location>
        <begin position="1"/>
        <end position="19"/>
    </location>
</feature>
<dbReference type="NCBIfam" id="TIGR04183">
    <property type="entry name" value="Por_Secre_tail"/>
    <property type="match status" value="1"/>
</dbReference>
<gene>
    <name evidence="6" type="ORF">F7018_11185</name>
</gene>
<evidence type="ECO:0000313" key="6">
    <source>
        <dbReference type="EMBL" id="KAB1156465.1"/>
    </source>
</evidence>
<dbReference type="PANTHER" id="PTHR47566:SF1">
    <property type="entry name" value="PROTEIN NUD1"/>
    <property type="match status" value="1"/>
</dbReference>
<name>A0A7J5AFZ0_9FLAO</name>
<dbReference type="InterPro" id="IPR052574">
    <property type="entry name" value="CDIRP"/>
</dbReference>
<keyword evidence="7" id="KW-1185">Reference proteome</keyword>
<evidence type="ECO:0000256" key="4">
    <source>
        <dbReference type="SAM" id="SignalP"/>
    </source>
</evidence>
<sequence length="2276" mass="247307">MRIKQLTILFLFLSNLVLAQETLVPDDNFENYLETHDANGNVVALGAATSMGNGVANDNYVTTSKIANIVSLDISNLTIIDATGIEAFTALEVLSCFNNALSSINLSQNFALNDLNVGKNNLTSLDITNNTVLTKLSCSKNQLTSLDVSQNTQLETLGCSSNQLNSLDVTKNTGLLNLSCYNNPLGSLDVTKNLLLQGLDCVNTQLTSIDVSKNTELLELQVYENSLTSLDVSNNVKLIELYAEYNQITSLDVSKNTALVDLSCYNNQLTYLNFRNGNNTILDSGDFDIRNNPNLTCVSVDDPTYATANLTDKDAHTVYKTSCTQVNVPDDNFEAYLETHNSTGGVVSVGDPTSMGNGIANDNFVGVEQIKDITYLNISNQGITDFTGIEEFKALEELRAFNNTVTSGSLDLTGNVNLTEIACSDMGLSSINISGLVKLEKVGLRSNNFTTINLSPNTGVKYLYLDYNNLTAIDVSTNTALVDLRVRESSLTTLNLANNTNLTSLYCDDNLLTTIDVSNNTLLRTLNCSKNKFTSINVSGLTSLTDLFIDDTPTLTTLNVTNNLNLEDIGVNNTGLTVLDLTNNTKLIEVYANNTSITSLDFSNSPDVEYIECKDGVLTTLNLKNGNNSNSIELYATGNSNLLCIQVDDASASYLSSWSKESSTAFGEDCNWTYVPDDNFENYLETHDANNGFVSIGDPTSMGNGIANDNYVTTAKIKNVVNLFAQFQGITDFTGLEDFTDLEVLFIFNNVINTSLDVTSNTKLTRIDAGDMGITSINITGLTALERLSVPRNSLTSIDVSTNTGLKDLIISSNNLSGLDVSKNPLLEDLQIHETTLSTIDVSANVNLTRIIASLNQFTTLNLEKNTALERLNLAKNPFTSYNLSHLTNLKEINLDETNITSIDISKNTNLEEFSARNNNELVELNVRNGNNSSFTEFEVDGCPNLTCIEVNDPSAAFLSGWSKDTTANYAEYCRFTSIPDANFETYLETHNQYGGSVALGSSNSLGNGVIDDNLVPTAKIETIQLLTPRNEGIQDFTGIEDFVSLIRLWIDNNTLTNTSLDLTNNKLLESLTLENTGVTSINVTGLTALESLEAANNSLTSLNITTNTGLKFLNLGDNNLTNLDVSNNDLTSLTVTNNQLGTLDVSNQTNLTSLYCENTNISSLNVQNNTLLENLECGQNSLTAIDVTALTDLFYLSFLNTDIATIDLSKNTNLSRLVCDNTQLTTLDLSNQNTLDNLSCKNGLLTRLNLRSGNNSDLDNVDVTGNPNLTCISVDDPSASVLAGWLKDATASYAQYCRLTYVPDDVFEAFLESNGYGNGIANDNYVYTALVEVSEGIVFQNKTASDLTGIEDFRDAWYFVIRNNPNLTSIDLTQNTKLTTLSLANNNLSSIDLSKNIILEKAYLDNNTNLGDVNIAALSQLNTLDVSNTGINSIDISNNPLLRVLNLNDNSFTSLDLSTYPSILQLRIVNNQLTSLNVANGNNTNFTWFDAQGNADLTCITVDDINPDSGIWHKDATANYALYCDLTNISDANFENYLETHDANGNTVAVGNILSMGNGIANDNQVATSKIKDVTSLNISSQNISDITGIEAFTALESLNVDYNNLTSLDLSSNTSLKILDAAENNFTSLDLSGYLALEEVELRSNSIENLIVSNNPNLTKLRVGKNKLAVLDVTACTQLEELAVHQNVLVSLDVRNGNNANITDFVALYNSSLTCIEVDDAAAAYLATWQKDATTNFSENCNATVWLGTSDDNWNEISNWVGNTKPQTTSNVIIPYRTNTPRLTSSEQINDLRIAEFSSFEIAENGSVKVDGNFNNSGTFTMRSTASNSASLLVEGSANGEVTYKRGGLKAGKWSIVSAPVSGQSIKEFVENSANNIRVNTTVTPNRYAVGYYDDSKPDGTKWVYYTVDDLASNSIVFEKGRSYAISRATDGEVSFTGTVETIDISKPVATSEWNAVGNPFTAFLPINENSGVNFINDNLANFDPTYVGAYVWDNSQNKYIANTLVSAESSLAPGQGFFVKTAAGANSIIFKEAQRKIQPASGGIFSKGVGESQSAIELSIATKGVKVNTVISYRNEATKGLDIGYDVGNFDGASLDIYTQLIDGSSEKNFTYQSLPNTGETNIIPVGVKAKEGLEVTISAKATAFEGIKVILEDKELDKYTDLSKENYTITMSKPENGIGRFYLHTQVQGKVPENAVADIKIYSINRTLIVEGILGENFNISMYNLLGAEVFKGTYEGTNKNEIDLPKVETGVYLIKLETTEGTKNKKIILKK</sequence>
<evidence type="ECO:0000259" key="5">
    <source>
        <dbReference type="Pfam" id="PF18962"/>
    </source>
</evidence>
<dbReference type="SMART" id="SM00364">
    <property type="entry name" value="LRR_BAC"/>
    <property type="match status" value="8"/>
</dbReference>
<organism evidence="6 7">
    <name type="scientific">Tenacibaculum aiptasiae</name>
    <dbReference type="NCBI Taxonomy" id="426481"/>
    <lineage>
        <taxon>Bacteria</taxon>
        <taxon>Pseudomonadati</taxon>
        <taxon>Bacteroidota</taxon>
        <taxon>Flavobacteriia</taxon>
        <taxon>Flavobacteriales</taxon>
        <taxon>Flavobacteriaceae</taxon>
        <taxon>Tenacibaculum</taxon>
    </lineage>
</organism>
<evidence type="ECO:0000313" key="7">
    <source>
        <dbReference type="Proteomes" id="UP000467305"/>
    </source>
</evidence>
<proteinExistence type="predicted"/>
<reference evidence="6 7" key="1">
    <citation type="submission" date="2019-09" db="EMBL/GenBank/DDBJ databases">
        <authorList>
            <person name="Cao W.R."/>
        </authorList>
    </citation>
    <scope>NUCLEOTIDE SEQUENCE [LARGE SCALE GENOMIC DNA]</scope>
    <source>
        <strain evidence="7">a4</strain>
    </source>
</reference>
<dbReference type="SUPFAM" id="SSF52058">
    <property type="entry name" value="L domain-like"/>
    <property type="match status" value="5"/>
</dbReference>
<accession>A0A7J5AFZ0</accession>
<protein>
    <submittedName>
        <fullName evidence="6">T9SS type A sorting domain-containing protein</fullName>
    </submittedName>
</protein>
<evidence type="ECO:0000256" key="2">
    <source>
        <dbReference type="ARBA" id="ARBA00022729"/>
    </source>
</evidence>
<dbReference type="InterPro" id="IPR003591">
    <property type="entry name" value="Leu-rich_rpt_typical-subtyp"/>
</dbReference>
<evidence type="ECO:0000256" key="1">
    <source>
        <dbReference type="ARBA" id="ARBA00022614"/>
    </source>
</evidence>
<dbReference type="InterPro" id="IPR001611">
    <property type="entry name" value="Leu-rich_rpt"/>
</dbReference>
<keyword evidence="2 4" id="KW-0732">Signal</keyword>
<evidence type="ECO:0000256" key="3">
    <source>
        <dbReference type="ARBA" id="ARBA00022737"/>
    </source>
</evidence>